<proteinExistence type="predicted"/>
<sequence length="159" mass="17649">MFKPARARAGGYNHAEIFLQSFQSNGSDLKYLYPFSLSQFLARPTAVPQLPHTPCNGTEQSGTSTGMFYYGEDKICVDIRNTDLSMYRIQAAVVTIPPMLASAVDMHYTLLHNHTSDNSTAQRFVSGLPIVGLQSLASVLDEEMHVILEKNYTVQGNSW</sequence>
<dbReference type="RefSeq" id="YP_008493025.1">
    <property type="nucleotide sequence ID" value="NC_022233.1"/>
</dbReference>
<dbReference type="KEGG" id="vg:16747475"/>
<evidence type="ECO:0000313" key="2">
    <source>
        <dbReference type="Proteomes" id="UP000243849"/>
    </source>
</evidence>
<dbReference type="Proteomes" id="UP000243849">
    <property type="component" value="Segment"/>
</dbReference>
<gene>
    <name evidence="1" type="primary">U100</name>
</gene>
<organism evidence="1 2">
    <name type="scientific">Suid betaherpesvirus 2</name>
    <dbReference type="NCBI Taxonomy" id="1608255"/>
    <lineage>
        <taxon>Viruses</taxon>
        <taxon>Duplodnaviria</taxon>
        <taxon>Heunggongvirae</taxon>
        <taxon>Peploviricota</taxon>
        <taxon>Herviviricetes</taxon>
        <taxon>Herpesvirales</taxon>
        <taxon>Orthoherpesviridae</taxon>
        <taxon>Betaherpesvirinae</taxon>
        <taxon>Roseolovirus</taxon>
        <taxon>Roseolovirus suidbeta2</taxon>
    </lineage>
</organism>
<dbReference type="EMBL" id="KF017583">
    <property type="protein sequence ID" value="AGT99280.1"/>
    <property type="molecule type" value="Genomic_DNA"/>
</dbReference>
<reference evidence="1 2" key="1">
    <citation type="submission" date="2013-05" db="EMBL/GenBank/DDBJ databases">
        <title>Genome organization and molecular characterization of porcine cytomegalovirus.</title>
        <authorList>
            <person name="Gu W."/>
            <person name="Zhou L."/>
            <person name="Ge X."/>
            <person name="Guo X."/>
            <person name="Yang H."/>
        </authorList>
    </citation>
    <scope>NUCLEOTIDE SEQUENCE [LARGE SCALE GENOMIC DNA]</scope>
    <source>
        <strain evidence="1 2">BJ09</strain>
    </source>
</reference>
<protein>
    <submittedName>
        <fullName evidence="1">Uncharacterized protein</fullName>
    </submittedName>
</protein>
<accession>U3GQ48</accession>
<keyword evidence="2" id="KW-1185">Reference proteome</keyword>
<name>U3GQ48_9BETA</name>
<evidence type="ECO:0000313" key="1">
    <source>
        <dbReference type="EMBL" id="AGT99280.1"/>
    </source>
</evidence>
<dbReference type="GeneID" id="16747475"/>